<keyword evidence="2" id="KW-1185">Reference proteome</keyword>
<gene>
    <name evidence="1" type="ORF">NCS57_01108200</name>
</gene>
<dbReference type="EMBL" id="CM046511">
    <property type="protein sequence ID" value="KAI8657302.1"/>
    <property type="molecule type" value="Genomic_DNA"/>
</dbReference>
<evidence type="ECO:0000313" key="2">
    <source>
        <dbReference type="Proteomes" id="UP001065298"/>
    </source>
</evidence>
<proteinExistence type="predicted"/>
<organism evidence="1 2">
    <name type="scientific">Fusarium keratoplasticum</name>
    <dbReference type="NCBI Taxonomy" id="1328300"/>
    <lineage>
        <taxon>Eukaryota</taxon>
        <taxon>Fungi</taxon>
        <taxon>Dikarya</taxon>
        <taxon>Ascomycota</taxon>
        <taxon>Pezizomycotina</taxon>
        <taxon>Sordariomycetes</taxon>
        <taxon>Hypocreomycetidae</taxon>
        <taxon>Hypocreales</taxon>
        <taxon>Nectriaceae</taxon>
        <taxon>Fusarium</taxon>
        <taxon>Fusarium solani species complex</taxon>
    </lineage>
</organism>
<name>A0ACC0QJM0_9HYPO</name>
<dbReference type="Proteomes" id="UP001065298">
    <property type="component" value="Chromosome 9"/>
</dbReference>
<protein>
    <submittedName>
        <fullName evidence="1">Uncharacterized protein</fullName>
    </submittedName>
</protein>
<evidence type="ECO:0000313" key="1">
    <source>
        <dbReference type="EMBL" id="KAI8657302.1"/>
    </source>
</evidence>
<accession>A0ACC0QJM0</accession>
<comment type="caution">
    <text evidence="1">The sequence shown here is derived from an EMBL/GenBank/DDBJ whole genome shotgun (WGS) entry which is preliminary data.</text>
</comment>
<reference evidence="1" key="1">
    <citation type="submission" date="2022-06" db="EMBL/GenBank/DDBJ databases">
        <title>Fusarium solani species complex genomes reveal bases of compartmentalisation and animal pathogenesis.</title>
        <authorList>
            <person name="Tsai I.J."/>
        </authorList>
    </citation>
    <scope>NUCLEOTIDE SEQUENCE</scope>
    <source>
        <strain evidence="1">Fu6.1</strain>
    </source>
</reference>
<sequence length="1254" mass="138173">MTAEGITEAIRERETFKYVMPPVSFQLGPFATTTSILAVLEYDSVLIANSVRNDIANPIPSSALHSCSDPSLTALAQVAVLRLGASRALISLFDCQRQHIIAEATPTLSISANAESPTYDSERLWLCGTSIPRSSGVCEHVLTSQRSDWTPEPPSAGGLPVTVIRDLSEHVVFREKSFCQSWPRNRFYSGVPIQSPQGINIGVFCIFDAKPRPGLDDASIHLMQDVSKAILNHLELRRSGEGRRPAERMVRGLGSYVEGKATMSGWQGSFSHAFDTNPATEEGSLNSGQQDLQRRQDELEPGSIVDTTEPEKIRPLAEPFILASPTEAGTSASFGPLSDQSIPLVDQPRHIQLRRIFSKAANILRESIEVEGVLFLDASVASFAGLVGRRSLPRYSSTKRRPSSSSSSSNYSEFNANPVSSSNSDTAPATCSVLGFSTSISSSIDGQDPTARNQSLPERHLQRLLRRYPKGKIFNFDHHGVLASSSRSGEEATPFSAQGSTGHENDRSDHAKLPRRREEVFSRKNEGKVIANLFPGARSVAFVPLWDSNKQRWCSGCFAYTMTPTRIFTVQGELSYLSAFGTVIMADVAMMDSSIVTSASTSLLSSLSHELRSPLHGIVLCAELLRDTSLDVFQGDVLRSVEVCGRTLLDTINHLLDWSKINNFIQSPREPPTHLTRPPRRGVQSPPQRNSMSDGMMYIASDLDVDMLVEEIVECVHAGHTYQEQSLFRFRNQGSPESSDAHPHTRLDGIDAAENPGAFGSTNNRSQLSSERVVVILDIDPTVEWTFRSQPGALRRIIMNLCGNSLKYTNRGFVKVAAYQEPPTQRGSRDRVVHIDIIDTGPGIGLDYLNHSLFKPFTQEDTHSAGAGLGLSLVRKFVRALGGSIHVQSQVGKGTRATVKLPLQVSSLEATETVAERDEFRAQVIELSRLRVAVLGFSPSHSGLDPAQWNLKEFDEQKSLEKICQDWLRMQVVAMDERSEFLPDLILCDENHVGLLTKQPRNESSSPVIVVCHSVAAARKKEKSHKSLQKLNGGLFSFISRPIGPRKLAKALVLSFRRWVKLQASAAEVSSISTILDQLPPPPEVDETPYEPSDRSSDAKRPRLEVTESNDEASTPKPPAQEKTQDAHQPRFLLVEDNAINMRILQAFMKKLGHVYDAATDGRQAVDSYRDGGGRYRCILMDISMPVMDGFEATRLIRGFEKEKHLPRCHIFAISGLASKEAQEDAFATGLDLFLSKPVQLKELSRILKSHGIV</sequence>